<dbReference type="EMBL" id="MKHE01000011">
    <property type="protein sequence ID" value="OWK10867.1"/>
    <property type="molecule type" value="Genomic_DNA"/>
</dbReference>
<feature type="compositionally biased region" description="Basic and acidic residues" evidence="1">
    <location>
        <begin position="128"/>
        <end position="138"/>
    </location>
</feature>
<protein>
    <submittedName>
        <fullName evidence="2">Uncharacterized protein</fullName>
    </submittedName>
</protein>
<dbReference type="AlphaFoldDB" id="A0A212CXY2"/>
<reference evidence="2 3" key="1">
    <citation type="journal article" date="2018" name="Mol. Genet. Genomics">
        <title>The red deer Cervus elaphus genome CerEla1.0: sequencing, annotating, genes, and chromosomes.</title>
        <authorList>
            <person name="Bana N.A."/>
            <person name="Nyiri A."/>
            <person name="Nagy J."/>
            <person name="Frank K."/>
            <person name="Nagy T."/>
            <person name="Steger V."/>
            <person name="Schiller M."/>
            <person name="Lakatos P."/>
            <person name="Sugar L."/>
            <person name="Horn P."/>
            <person name="Barta E."/>
            <person name="Orosz L."/>
        </authorList>
    </citation>
    <scope>NUCLEOTIDE SEQUENCE [LARGE SCALE GENOMIC DNA]</scope>
    <source>
        <strain evidence="2">Hungarian</strain>
    </source>
</reference>
<feature type="compositionally biased region" description="Polar residues" evidence="1">
    <location>
        <begin position="139"/>
        <end position="149"/>
    </location>
</feature>
<name>A0A212CXY2_CEREH</name>
<organism evidence="2 3">
    <name type="scientific">Cervus elaphus hippelaphus</name>
    <name type="common">European red deer</name>
    <dbReference type="NCBI Taxonomy" id="46360"/>
    <lineage>
        <taxon>Eukaryota</taxon>
        <taxon>Metazoa</taxon>
        <taxon>Chordata</taxon>
        <taxon>Craniata</taxon>
        <taxon>Vertebrata</taxon>
        <taxon>Euteleostomi</taxon>
        <taxon>Mammalia</taxon>
        <taxon>Eutheria</taxon>
        <taxon>Laurasiatheria</taxon>
        <taxon>Artiodactyla</taxon>
        <taxon>Ruminantia</taxon>
        <taxon>Pecora</taxon>
        <taxon>Cervidae</taxon>
        <taxon>Cervinae</taxon>
        <taxon>Cervus</taxon>
    </lineage>
</organism>
<feature type="compositionally biased region" description="Polar residues" evidence="1">
    <location>
        <begin position="106"/>
        <end position="115"/>
    </location>
</feature>
<gene>
    <name evidence="2" type="ORF">Celaphus_00005536</name>
</gene>
<feature type="non-terminal residue" evidence="2">
    <location>
        <position position="1"/>
    </location>
</feature>
<evidence type="ECO:0000313" key="2">
    <source>
        <dbReference type="EMBL" id="OWK10867.1"/>
    </source>
</evidence>
<dbReference type="Proteomes" id="UP000242450">
    <property type="component" value="Chromosome 11"/>
</dbReference>
<proteinExistence type="predicted"/>
<keyword evidence="3" id="KW-1185">Reference proteome</keyword>
<evidence type="ECO:0000313" key="3">
    <source>
        <dbReference type="Proteomes" id="UP000242450"/>
    </source>
</evidence>
<feature type="region of interest" description="Disordered" evidence="1">
    <location>
        <begin position="87"/>
        <end position="169"/>
    </location>
</feature>
<comment type="caution">
    <text evidence="2">The sequence shown here is derived from an EMBL/GenBank/DDBJ whole genome shotgun (WGS) entry which is preliminary data.</text>
</comment>
<evidence type="ECO:0000256" key="1">
    <source>
        <dbReference type="SAM" id="MobiDB-lite"/>
    </source>
</evidence>
<sequence>KLVFRQEIHTEGPILLQTALMTTCPEEVMIGLEKSVEIIMIHANMLDRQWQEEYLVVGTRGIRNTKEEETTMKTDMADDYRGMMVQVLPPTDSSEEIQEKEGLRTGSESSQTAPSRNVWRKDRKKSLEKKTLTKEENCHSPTSKPTKLEQSLKVMPTAPPMEKAHGEAI</sequence>
<accession>A0A212CXY2</accession>